<gene>
    <name evidence="2" type="ORF">E8A74_48350</name>
</gene>
<organism evidence="2 3">
    <name type="scientific">Polyangium fumosum</name>
    <dbReference type="NCBI Taxonomy" id="889272"/>
    <lineage>
        <taxon>Bacteria</taxon>
        <taxon>Pseudomonadati</taxon>
        <taxon>Myxococcota</taxon>
        <taxon>Polyangia</taxon>
        <taxon>Polyangiales</taxon>
        <taxon>Polyangiaceae</taxon>
        <taxon>Polyangium</taxon>
    </lineage>
</organism>
<dbReference type="EMBL" id="SSMQ01000109">
    <property type="protein sequence ID" value="TKC94585.1"/>
    <property type="molecule type" value="Genomic_DNA"/>
</dbReference>
<feature type="region of interest" description="Disordered" evidence="1">
    <location>
        <begin position="1"/>
        <end position="152"/>
    </location>
</feature>
<dbReference type="AlphaFoldDB" id="A0A4U1IL74"/>
<comment type="caution">
    <text evidence="2">The sequence shown here is derived from an EMBL/GenBank/DDBJ whole genome shotgun (WGS) entry which is preliminary data.</text>
</comment>
<evidence type="ECO:0000313" key="3">
    <source>
        <dbReference type="Proteomes" id="UP000309215"/>
    </source>
</evidence>
<evidence type="ECO:0000313" key="2">
    <source>
        <dbReference type="EMBL" id="TKC94585.1"/>
    </source>
</evidence>
<accession>A0A4U1IL74</accession>
<dbReference type="Proteomes" id="UP000309215">
    <property type="component" value="Unassembled WGS sequence"/>
</dbReference>
<name>A0A4U1IL74_9BACT</name>
<keyword evidence="3" id="KW-1185">Reference proteome</keyword>
<protein>
    <submittedName>
        <fullName evidence="2">Uncharacterized protein</fullName>
    </submittedName>
</protein>
<feature type="compositionally biased region" description="Basic and acidic residues" evidence="1">
    <location>
        <begin position="8"/>
        <end position="22"/>
    </location>
</feature>
<feature type="compositionally biased region" description="Basic and acidic residues" evidence="1">
    <location>
        <begin position="76"/>
        <end position="143"/>
    </location>
</feature>
<proteinExistence type="predicted"/>
<reference evidence="2 3" key="1">
    <citation type="submission" date="2019-04" db="EMBL/GenBank/DDBJ databases">
        <authorList>
            <person name="Li Y."/>
            <person name="Wang J."/>
        </authorList>
    </citation>
    <scope>NUCLEOTIDE SEQUENCE [LARGE SCALE GENOMIC DNA]</scope>
    <source>
        <strain evidence="2 3">DSM 14668</strain>
    </source>
</reference>
<dbReference type="RefSeq" id="WP_136935983.1">
    <property type="nucleotide sequence ID" value="NZ_SSMQ01000109.1"/>
</dbReference>
<feature type="compositionally biased region" description="Basic and acidic residues" evidence="1">
    <location>
        <begin position="32"/>
        <end position="59"/>
    </location>
</feature>
<evidence type="ECO:0000256" key="1">
    <source>
        <dbReference type="SAM" id="MobiDB-lite"/>
    </source>
</evidence>
<feature type="compositionally biased region" description="Basic residues" evidence="1">
    <location>
        <begin position="60"/>
        <end position="75"/>
    </location>
</feature>
<feature type="region of interest" description="Disordered" evidence="1">
    <location>
        <begin position="208"/>
        <end position="228"/>
    </location>
</feature>
<sequence>MAKRKSAKDREKLVKEVSRTNDKAAVAKKKKALGEAKAGKRAATKEARTACKLDRERTNKKTRAAYKRTIGRARAKRDEQRAAARSRCEAGIHTVEETHNPRIKKSADDLAEERRHQNEIRRIDVANKDRQRSRAKSWERMQESNEEVEQNLPPELRPVWHLVKGTIKAGGRRSRLEAFLERVEEDPDLVPLVQERLERERLKQLEREEAAHFEQRRPRKTKATAKTNEDLGDVVAGAFDEVASFFDELAGGEDNQAAA</sequence>